<organism evidence="2 3">
    <name type="scientific">Trypanosoma cruzi Dm28c</name>
    <dbReference type="NCBI Taxonomy" id="1416333"/>
    <lineage>
        <taxon>Eukaryota</taxon>
        <taxon>Discoba</taxon>
        <taxon>Euglenozoa</taxon>
        <taxon>Kinetoplastea</taxon>
        <taxon>Metakinetoplastina</taxon>
        <taxon>Trypanosomatida</taxon>
        <taxon>Trypanosomatidae</taxon>
        <taxon>Trypanosoma</taxon>
        <taxon>Schizotrypanum</taxon>
    </lineage>
</organism>
<feature type="compositionally biased region" description="Polar residues" evidence="1">
    <location>
        <begin position="45"/>
        <end position="54"/>
    </location>
</feature>
<sequence length="161" mass="17919">MAARQRGHPRQKLPLATASNVPCGPHTTLRIMRDQPPPTHFIANALQSATTNTAKRVPTPPTAGTSVPHTQHQKKKQRRSEPSRTPPHTRHKASPIICVVQPRRQQRIQGHTQPLPSPLPETQGEKYTAARTRHKRASRAAAMRSVPIHSPLFCVGKRLRP</sequence>
<dbReference type="AlphaFoldDB" id="V5D3P3"/>
<feature type="compositionally biased region" description="Basic residues" evidence="1">
    <location>
        <begin position="1"/>
        <end position="11"/>
    </location>
</feature>
<dbReference type="VEuPathDB" id="TriTrypDB:TCDM_10304"/>
<proteinExistence type="predicted"/>
<accession>V5D3P3</accession>
<name>V5D3P3_TRYCR</name>
<reference evidence="2 3" key="1">
    <citation type="journal article" date="2014" name="Genome Announc.">
        <title>Trypanosoma cruzi Clone Dm28c Draft Genome Sequence.</title>
        <authorList>
            <person name="Grisard E.C."/>
            <person name="Teixeira S.M."/>
            <person name="de Almeida L.G."/>
            <person name="Stoco P.H."/>
            <person name="Gerber A.L."/>
            <person name="Talavera-Lopez C."/>
            <person name="Lima O.C."/>
            <person name="Andersson B."/>
            <person name="de Vasconcelos A.T."/>
        </authorList>
    </citation>
    <scope>NUCLEOTIDE SEQUENCE [LARGE SCALE GENOMIC DNA]</scope>
    <source>
        <strain evidence="2 3">Dm28c</strain>
    </source>
</reference>
<evidence type="ECO:0000256" key="1">
    <source>
        <dbReference type="SAM" id="MobiDB-lite"/>
    </source>
</evidence>
<dbReference type="Proteomes" id="UP000017861">
    <property type="component" value="Unassembled WGS sequence"/>
</dbReference>
<evidence type="ECO:0000313" key="3">
    <source>
        <dbReference type="Proteomes" id="UP000017861"/>
    </source>
</evidence>
<protein>
    <submittedName>
        <fullName evidence="2">Uncharacterized protein</fullName>
    </submittedName>
</protein>
<comment type="caution">
    <text evidence="2">The sequence shown here is derived from an EMBL/GenBank/DDBJ whole genome shotgun (WGS) entry which is preliminary data.</text>
</comment>
<gene>
    <name evidence="2" type="ORF">TCDM_10304</name>
</gene>
<evidence type="ECO:0000313" key="2">
    <source>
        <dbReference type="EMBL" id="ESS62061.1"/>
    </source>
</evidence>
<dbReference type="EMBL" id="AYLP01000214">
    <property type="protein sequence ID" value="ESS62061.1"/>
    <property type="molecule type" value="Genomic_DNA"/>
</dbReference>
<feature type="region of interest" description="Disordered" evidence="1">
    <location>
        <begin position="1"/>
        <end position="143"/>
    </location>
</feature>